<dbReference type="EMBL" id="CAJVPY010002358">
    <property type="protein sequence ID" value="CAG8557991.1"/>
    <property type="molecule type" value="Genomic_DNA"/>
</dbReference>
<dbReference type="OrthoDB" id="2375936at2759"/>
<dbReference type="Proteomes" id="UP000789405">
    <property type="component" value="Unassembled WGS sequence"/>
</dbReference>
<organism evidence="1 2">
    <name type="scientific">Dentiscutata erythropus</name>
    <dbReference type="NCBI Taxonomy" id="1348616"/>
    <lineage>
        <taxon>Eukaryota</taxon>
        <taxon>Fungi</taxon>
        <taxon>Fungi incertae sedis</taxon>
        <taxon>Mucoromycota</taxon>
        <taxon>Glomeromycotina</taxon>
        <taxon>Glomeromycetes</taxon>
        <taxon>Diversisporales</taxon>
        <taxon>Gigasporaceae</taxon>
        <taxon>Dentiscutata</taxon>
    </lineage>
</organism>
<accession>A0A9N9BBE8</accession>
<sequence length="159" mass="18609">MSNSISTSRFTCTLCTRSRSYKTKCGLQRHETIKHKEHNILPSHILPLPNYELDHVKKVIVWEIQKRLKKHHRTVGNQVFSLHCSENAFVGIFGKYLTRYSPCGNFYQCHFSGDNSYNILTNIFNDAMWGERDYGNGQLSWVKLVDEMNCNSRTELYIE</sequence>
<protein>
    <submittedName>
        <fullName evidence="1">11356_t:CDS:1</fullName>
    </submittedName>
</protein>
<name>A0A9N9BBE8_9GLOM</name>
<reference evidence="1" key="1">
    <citation type="submission" date="2021-06" db="EMBL/GenBank/DDBJ databases">
        <authorList>
            <person name="Kallberg Y."/>
            <person name="Tangrot J."/>
            <person name="Rosling A."/>
        </authorList>
    </citation>
    <scope>NUCLEOTIDE SEQUENCE</scope>
    <source>
        <strain evidence="1">MA453B</strain>
    </source>
</reference>
<evidence type="ECO:0000313" key="2">
    <source>
        <dbReference type="Proteomes" id="UP000789405"/>
    </source>
</evidence>
<evidence type="ECO:0000313" key="1">
    <source>
        <dbReference type="EMBL" id="CAG8557991.1"/>
    </source>
</evidence>
<comment type="caution">
    <text evidence="1">The sequence shown here is derived from an EMBL/GenBank/DDBJ whole genome shotgun (WGS) entry which is preliminary data.</text>
</comment>
<gene>
    <name evidence="1" type="ORF">DERYTH_LOCUS5595</name>
</gene>
<proteinExistence type="predicted"/>
<keyword evidence="2" id="KW-1185">Reference proteome</keyword>
<dbReference type="AlphaFoldDB" id="A0A9N9BBE8"/>